<dbReference type="EMBL" id="SGUG01000030">
    <property type="protein sequence ID" value="MDG0864287.1"/>
    <property type="molecule type" value="Genomic_DNA"/>
</dbReference>
<sequence>MGAKNIRLPGIAGRDITDGHTDFYARFTQSGVVVAGLDEDPASYDHAVTRRHLELLRQARDARGRRLQVVVMRGPGRVRPALENPRHAARAVPPARGGALNIDGIAAGGGGIHCTTQQEPG</sequence>
<dbReference type="Proteomes" id="UP001152766">
    <property type="component" value="Unassembled WGS sequence"/>
</dbReference>
<evidence type="ECO:0000313" key="3">
    <source>
        <dbReference type="Proteomes" id="UP001152766"/>
    </source>
</evidence>
<dbReference type="GO" id="GO:0004668">
    <property type="term" value="F:protein-arginine deiminase activity"/>
    <property type="evidence" value="ECO:0007669"/>
    <property type="project" value="InterPro"/>
</dbReference>
<dbReference type="AlphaFoldDB" id="A0A9X4LKP0"/>
<evidence type="ECO:0000256" key="1">
    <source>
        <dbReference type="ARBA" id="ARBA00022801"/>
    </source>
</evidence>
<evidence type="ECO:0000313" key="2">
    <source>
        <dbReference type="EMBL" id="MDG0864287.1"/>
    </source>
</evidence>
<reference evidence="2" key="1">
    <citation type="submission" date="2019-02" db="EMBL/GenBank/DDBJ databases">
        <title>Draft genome of the type strain Pelomonas aquatica CCUG 52575T.</title>
        <authorList>
            <person name="Gomila M."/>
            <person name="Lalucat J."/>
        </authorList>
    </citation>
    <scope>NUCLEOTIDE SEQUENCE</scope>
    <source>
        <strain evidence="2">CCUG 52575</strain>
    </source>
</reference>
<dbReference type="RefSeq" id="WP_338091287.1">
    <property type="nucleotide sequence ID" value="NZ_JAPPUW010000001.1"/>
</dbReference>
<dbReference type="PANTHER" id="PTHR31377:SF0">
    <property type="entry name" value="AGMATINE DEIMINASE-RELATED"/>
    <property type="match status" value="1"/>
</dbReference>
<dbReference type="GO" id="GO:0009446">
    <property type="term" value="P:putrescine biosynthetic process"/>
    <property type="evidence" value="ECO:0007669"/>
    <property type="project" value="InterPro"/>
</dbReference>
<dbReference type="Pfam" id="PF04371">
    <property type="entry name" value="PAD_porph"/>
    <property type="match status" value="1"/>
</dbReference>
<dbReference type="SUPFAM" id="SSF55909">
    <property type="entry name" value="Pentein"/>
    <property type="match status" value="1"/>
</dbReference>
<name>A0A9X4LKP0_9BURK</name>
<proteinExistence type="predicted"/>
<keyword evidence="1" id="KW-0378">Hydrolase</keyword>
<dbReference type="PANTHER" id="PTHR31377">
    <property type="entry name" value="AGMATINE DEIMINASE-RELATED"/>
    <property type="match status" value="1"/>
</dbReference>
<keyword evidence="3" id="KW-1185">Reference proteome</keyword>
<dbReference type="GO" id="GO:0047632">
    <property type="term" value="F:agmatine deiminase activity"/>
    <property type="evidence" value="ECO:0007669"/>
    <property type="project" value="TreeGrafter"/>
</dbReference>
<accession>A0A9X4LKP0</accession>
<dbReference type="InterPro" id="IPR007466">
    <property type="entry name" value="Peptidyl-Arg-deiminase_porph"/>
</dbReference>
<organism evidence="2 3">
    <name type="scientific">Pelomonas aquatica</name>
    <dbReference type="NCBI Taxonomy" id="431058"/>
    <lineage>
        <taxon>Bacteria</taxon>
        <taxon>Pseudomonadati</taxon>
        <taxon>Pseudomonadota</taxon>
        <taxon>Betaproteobacteria</taxon>
        <taxon>Burkholderiales</taxon>
        <taxon>Sphaerotilaceae</taxon>
        <taxon>Roseateles</taxon>
    </lineage>
</organism>
<gene>
    <name evidence="2" type="ORF">EXJ73_17635</name>
</gene>
<comment type="caution">
    <text evidence="2">The sequence shown here is derived from an EMBL/GenBank/DDBJ whole genome shotgun (WGS) entry which is preliminary data.</text>
</comment>
<protein>
    <submittedName>
        <fullName evidence="2">Uncharacterized protein</fullName>
    </submittedName>
</protein>
<dbReference type="Gene3D" id="3.75.10.10">
    <property type="entry name" value="L-arginine/glycine Amidinotransferase, Chain A"/>
    <property type="match status" value="1"/>
</dbReference>